<dbReference type="RefSeq" id="WP_066968193.1">
    <property type="nucleotide sequence ID" value="NZ_CP023449.1"/>
</dbReference>
<evidence type="ECO:0000313" key="3">
    <source>
        <dbReference type="Proteomes" id="UP000218934"/>
    </source>
</evidence>
<dbReference type="SUPFAM" id="SSF53448">
    <property type="entry name" value="Nucleotide-diphospho-sugar transferases"/>
    <property type="match status" value="1"/>
</dbReference>
<dbReference type="Pfam" id="PF13641">
    <property type="entry name" value="Glyco_tranf_2_3"/>
    <property type="match status" value="1"/>
</dbReference>
<reference evidence="2 3" key="1">
    <citation type="submission" date="2017-09" db="EMBL/GenBank/DDBJ databases">
        <title>The Catabolism of 3,6-Dichlorosalicylic acid is Initiated by the Cytochrome P450 Monooxygenase DsmABC in Rhizorhabdus dicambivorans Ndbn-20.</title>
        <authorList>
            <person name="Na L."/>
        </authorList>
    </citation>
    <scope>NUCLEOTIDE SEQUENCE [LARGE SCALE GENOMIC DNA]</scope>
    <source>
        <strain evidence="2 3">Ndbn-20m</strain>
    </source>
</reference>
<dbReference type="SUPFAM" id="SSF53756">
    <property type="entry name" value="UDP-Glycosyltransferase/glycogen phosphorylase"/>
    <property type="match status" value="1"/>
</dbReference>
<dbReference type="InterPro" id="IPR029044">
    <property type="entry name" value="Nucleotide-diphossugar_trans"/>
</dbReference>
<dbReference type="Gene3D" id="3.40.50.2000">
    <property type="entry name" value="Glycogen Phosphorylase B"/>
    <property type="match status" value="1"/>
</dbReference>
<dbReference type="SUPFAM" id="SSF48452">
    <property type="entry name" value="TPR-like"/>
    <property type="match status" value="1"/>
</dbReference>
<dbReference type="Proteomes" id="UP000218934">
    <property type="component" value="Unassembled WGS sequence"/>
</dbReference>
<dbReference type="Gene3D" id="3.90.550.10">
    <property type="entry name" value="Spore Coat Polysaccharide Biosynthesis Protein SpsA, Chain A"/>
    <property type="match status" value="1"/>
</dbReference>
<dbReference type="Pfam" id="PF13692">
    <property type="entry name" value="Glyco_trans_1_4"/>
    <property type="match status" value="1"/>
</dbReference>
<dbReference type="PANTHER" id="PTHR46656">
    <property type="entry name" value="PUTATIVE-RELATED"/>
    <property type="match status" value="1"/>
</dbReference>
<dbReference type="InterPro" id="IPR019734">
    <property type="entry name" value="TPR_rpt"/>
</dbReference>
<organism evidence="2 3">
    <name type="scientific">Rhizorhabdus dicambivorans</name>
    <dbReference type="NCBI Taxonomy" id="1850238"/>
    <lineage>
        <taxon>Bacteria</taxon>
        <taxon>Pseudomonadati</taxon>
        <taxon>Pseudomonadota</taxon>
        <taxon>Alphaproteobacteria</taxon>
        <taxon>Sphingomonadales</taxon>
        <taxon>Sphingomonadaceae</taxon>
        <taxon>Rhizorhabdus</taxon>
    </lineage>
</organism>
<dbReference type="KEGG" id="rdi:CMV14_06275"/>
<evidence type="ECO:0000256" key="1">
    <source>
        <dbReference type="SAM" id="MobiDB-lite"/>
    </source>
</evidence>
<sequence>MTGGFWRRRAIRRAFLKASAARDSGRWREAAAHYRRYLVHRPDDFAIWVQLGHMLGESGDLTGADLAYRTAHSLRPDDADLALCRGHLARRTGEVDAAIGFYRHSFELDGNPRAGQALDELLPPEPEPEAEPEPEPEAEPEPQPDPEPEPGPRGGHIEGWYERSVSGVLLPFGDERPTVEFRAGDRSVARTRAHPREEDGALFFRALLDIDLGENGEGVEVTAHRLPDGAPLDPGPILLFPPSRHPEDHPIAWSVPAEIVKPLDLSAGSEVALLVTHSRTGKIKPHVLPYLRALKAAGLGVFVIATVDRPVDLPRELIEAADAVMVRRNAGYDFGAWAHALRLHPRLYGASTLYLLNDSVLPARDDARIAELIDRVRASKADLVGLTESHEWRWHVQSYFLAIKPRLLTSRHFHAFMNDIRLLTRKDHVIRAYEVRLAEMTEQIGLDVDLLYASATAINPTLFGWRDLLAAGMPFVKLLLLRGQFEDIDITGWQKVLADAGFDVALAEAVIAAAAEEGPIDDGGRLLARRVPAGVHVETPLKISFFGPWNYDNGLGAASRGIIAAIRRTGALLSLHPIKQPFHIHKPLAPPVDIVDFEEPADIAVVHLNPDSWHLLTDEQRGAIAAAGKRIGYWVWEMGHIPPAWRRNFGAVDRIWAPSHYCAELFATEANVPVDVVPHVVPVPEPVALDRAGALARLGLPADRRTILYVFDGSSYLVRKNPAALVRAFSASGLAEEGWSLLLKTKHLHDRPEEGEAFRALAEGSEGVVLIDRSMAADELAELTALADLYASPHCSEGFGLTIAEAMAAGKPVVATDFGGSRDFVDASVGWPVKAHPWRLDQDFGHYTEGGEWARIDEPALTTALIRAARAIEAGDAGKKRGKGAAARARIAALLSYEAVAEKIAASFQAVRSEPVETGGAHIASDLSMGMAVEDAVFGPALRVVALAPDGALDTLLPEDLPIDRDSWVLLAPRDAVLAPLIEREWRAAAAARPDAGIFYGDDFAAGEERGLDQLRLKPAFDLTLLAAQDYIGAPLIVRASVLAELGLRPEMGAALLDDLILRAHHAGTSIVRIPKVLLGYPGRRPRVDPAVRATMLARQPLFGHVRFKPGRAPGSLAQVRDFGRDHPAVTLLIPTRRSKLPGGRTVYVERLLKAIATTDWPMDRLTVIVGDDIAGEPAWASQPWPFALRRIETLRGPGEPFNYAGKMNLLWRAAETDQIVMMNDDLLPAEPGWLAALIGFSVDETVGGVGARLLYADGRLQHAGIIPALGAVAHAWAMRAKSGGTYQNWALVQREWSAVTGALFATRRTLMEEIGGFDEQFTLEYNDVDLCLRLRALGYRIVCTPEAEMVHAEKASRGEMPVAGEQFAAFLLRWGAWLAQDPSWHPGLRRDLFDVVPADEPGAWYR</sequence>
<dbReference type="InterPro" id="IPR007739">
    <property type="entry name" value="RgpF"/>
</dbReference>
<feature type="region of interest" description="Disordered" evidence="1">
    <location>
        <begin position="112"/>
        <end position="159"/>
    </location>
</feature>
<evidence type="ECO:0000313" key="2">
    <source>
        <dbReference type="EMBL" id="PCE40240.1"/>
    </source>
</evidence>
<comment type="caution">
    <text evidence="2">The sequence shown here is derived from an EMBL/GenBank/DDBJ whole genome shotgun (WGS) entry which is preliminary data.</text>
</comment>
<feature type="compositionally biased region" description="Acidic residues" evidence="1">
    <location>
        <begin position="126"/>
        <end position="148"/>
    </location>
</feature>
<dbReference type="SMART" id="SM00028">
    <property type="entry name" value="TPR"/>
    <property type="match status" value="3"/>
</dbReference>
<dbReference type="EMBL" id="NWUF01000032">
    <property type="protein sequence ID" value="PCE40240.1"/>
    <property type="molecule type" value="Genomic_DNA"/>
</dbReference>
<gene>
    <name evidence="2" type="ORF">COO09_21445</name>
</gene>
<dbReference type="Gene3D" id="1.25.40.10">
    <property type="entry name" value="Tetratricopeptide repeat domain"/>
    <property type="match status" value="1"/>
</dbReference>
<dbReference type="InterPro" id="IPR011990">
    <property type="entry name" value="TPR-like_helical_dom_sf"/>
</dbReference>
<dbReference type="Pfam" id="PF05045">
    <property type="entry name" value="RgpF"/>
    <property type="match status" value="1"/>
</dbReference>
<protein>
    <submittedName>
        <fullName evidence="2">Uncharacterized protein</fullName>
    </submittedName>
</protein>
<name>A0A2A4FR89_9SPHN</name>
<dbReference type="PANTHER" id="PTHR46656:SF3">
    <property type="entry name" value="PUTATIVE-RELATED"/>
    <property type="match status" value="1"/>
</dbReference>
<proteinExistence type="predicted"/>
<accession>A0A2A4FR89</accession>
<keyword evidence="3" id="KW-1185">Reference proteome</keyword>